<dbReference type="SUPFAM" id="SSF50475">
    <property type="entry name" value="FMN-binding split barrel"/>
    <property type="match status" value="1"/>
</dbReference>
<organism evidence="3 4">
    <name type="scientific">Dyella tabacisoli</name>
    <dbReference type="NCBI Taxonomy" id="2282381"/>
    <lineage>
        <taxon>Bacteria</taxon>
        <taxon>Pseudomonadati</taxon>
        <taxon>Pseudomonadota</taxon>
        <taxon>Gammaproteobacteria</taxon>
        <taxon>Lysobacterales</taxon>
        <taxon>Rhodanobacteraceae</taxon>
        <taxon>Dyella</taxon>
    </lineage>
</organism>
<dbReference type="SMART" id="SM00903">
    <property type="entry name" value="Flavin_Reduct"/>
    <property type="match status" value="1"/>
</dbReference>
<dbReference type="Gene3D" id="2.30.110.10">
    <property type="entry name" value="Electron Transport, Fmn-binding Protein, Chain A"/>
    <property type="match status" value="1"/>
</dbReference>
<dbReference type="EMBL" id="QQAH01000017">
    <property type="protein sequence ID" value="RDD80410.1"/>
    <property type="molecule type" value="Genomic_DNA"/>
</dbReference>
<sequence>METRANEAHVERVRANGPVSPAEFREGMRRLAGACAIVTSHFDGEPAGLTATAICSMTVEPPRLLACVNRICWAYRAIRRCQVIAVNILATEHESLARRFAGLSPCTPQERFREGKWTTGALGAPVLQDALANLECRVVDYLDGSTHSMFVCEVVGVRVSPLRTTDPLLYFGGSFARLASEV</sequence>
<name>A0A369ULD6_9GAMM</name>
<evidence type="ECO:0000313" key="3">
    <source>
        <dbReference type="EMBL" id="RDD80410.1"/>
    </source>
</evidence>
<dbReference type="Proteomes" id="UP000253782">
    <property type="component" value="Unassembled WGS sequence"/>
</dbReference>
<feature type="domain" description="Flavin reductase like" evidence="2">
    <location>
        <begin position="28"/>
        <end position="177"/>
    </location>
</feature>
<evidence type="ECO:0000256" key="1">
    <source>
        <dbReference type="ARBA" id="ARBA00023002"/>
    </source>
</evidence>
<dbReference type="PANTHER" id="PTHR30466">
    <property type="entry name" value="FLAVIN REDUCTASE"/>
    <property type="match status" value="1"/>
</dbReference>
<keyword evidence="4" id="KW-1185">Reference proteome</keyword>
<dbReference type="InterPro" id="IPR050268">
    <property type="entry name" value="NADH-dep_flavin_reductase"/>
</dbReference>
<proteinExistence type="predicted"/>
<dbReference type="PANTHER" id="PTHR30466:SF1">
    <property type="entry name" value="FMN REDUCTASE (NADH) RUTF"/>
    <property type="match status" value="1"/>
</dbReference>
<gene>
    <name evidence="3" type="ORF">DVJ77_17395</name>
</gene>
<dbReference type="InterPro" id="IPR002563">
    <property type="entry name" value="Flavin_Rdtase-like_dom"/>
</dbReference>
<dbReference type="GO" id="GO:0010181">
    <property type="term" value="F:FMN binding"/>
    <property type="evidence" value="ECO:0007669"/>
    <property type="project" value="InterPro"/>
</dbReference>
<evidence type="ECO:0000313" key="4">
    <source>
        <dbReference type="Proteomes" id="UP000253782"/>
    </source>
</evidence>
<reference evidence="3 4" key="1">
    <citation type="submission" date="2018-07" db="EMBL/GenBank/DDBJ databases">
        <title>Dyella tabacisoli L4-6T, whole genome shotgun sequence.</title>
        <authorList>
            <person name="Zhou X.-K."/>
            <person name="Li W.-J."/>
            <person name="Duan Y.-Q."/>
        </authorList>
    </citation>
    <scope>NUCLEOTIDE SEQUENCE [LARGE SCALE GENOMIC DNA]</scope>
    <source>
        <strain evidence="3 4">L4-6</strain>
    </source>
</reference>
<accession>A0A369ULD6</accession>
<comment type="caution">
    <text evidence="3">The sequence shown here is derived from an EMBL/GenBank/DDBJ whole genome shotgun (WGS) entry which is preliminary data.</text>
</comment>
<protein>
    <submittedName>
        <fullName evidence="3">Flavin reductase</fullName>
    </submittedName>
</protein>
<dbReference type="GO" id="GO:0042602">
    <property type="term" value="F:riboflavin reductase (NADPH) activity"/>
    <property type="evidence" value="ECO:0007669"/>
    <property type="project" value="TreeGrafter"/>
</dbReference>
<dbReference type="InterPro" id="IPR012349">
    <property type="entry name" value="Split_barrel_FMN-bd"/>
</dbReference>
<dbReference type="OrthoDB" id="6401628at2"/>
<dbReference type="Pfam" id="PF01613">
    <property type="entry name" value="Flavin_Reduct"/>
    <property type="match status" value="1"/>
</dbReference>
<dbReference type="AlphaFoldDB" id="A0A369ULD6"/>
<keyword evidence="1" id="KW-0560">Oxidoreductase</keyword>
<evidence type="ECO:0000259" key="2">
    <source>
        <dbReference type="SMART" id="SM00903"/>
    </source>
</evidence>